<comment type="caution">
    <text evidence="4">The sequence shown here is derived from an EMBL/GenBank/DDBJ whole genome shotgun (WGS) entry which is preliminary data.</text>
</comment>
<reference evidence="4 5" key="1">
    <citation type="submission" date="2018-08" db="EMBL/GenBank/DDBJ databases">
        <title>Aphanomyces genome sequencing and annotation.</title>
        <authorList>
            <person name="Minardi D."/>
            <person name="Oidtmann B."/>
            <person name="Van Der Giezen M."/>
            <person name="Studholme D.J."/>
        </authorList>
    </citation>
    <scope>NUCLEOTIDE SEQUENCE [LARGE SCALE GENOMIC DNA]</scope>
    <source>
        <strain evidence="4 5">197901</strain>
    </source>
</reference>
<feature type="compositionally biased region" description="Basic residues" evidence="2">
    <location>
        <begin position="9"/>
        <end position="19"/>
    </location>
</feature>
<keyword evidence="1" id="KW-0106">Calcium</keyword>
<proteinExistence type="predicted"/>
<dbReference type="AlphaFoldDB" id="A0A397EFA4"/>
<dbReference type="InterPro" id="IPR002048">
    <property type="entry name" value="EF_hand_dom"/>
</dbReference>
<name>A0A397EFA4_APHAT</name>
<evidence type="ECO:0000259" key="3">
    <source>
        <dbReference type="PROSITE" id="PS50222"/>
    </source>
</evidence>
<accession>A0A397EFA4</accession>
<feature type="domain" description="EF-hand" evidence="3">
    <location>
        <begin position="264"/>
        <end position="299"/>
    </location>
</feature>
<dbReference type="EMBL" id="QUTE01024253">
    <property type="protein sequence ID" value="RHY78894.1"/>
    <property type="molecule type" value="Genomic_DNA"/>
</dbReference>
<gene>
    <name evidence="4" type="ORF">DYB31_003162</name>
</gene>
<dbReference type="InterPro" id="IPR011992">
    <property type="entry name" value="EF-hand-dom_pair"/>
</dbReference>
<evidence type="ECO:0000313" key="4">
    <source>
        <dbReference type="EMBL" id="RHY78894.1"/>
    </source>
</evidence>
<dbReference type="InterPro" id="IPR018247">
    <property type="entry name" value="EF_Hand_1_Ca_BS"/>
</dbReference>
<dbReference type="SMART" id="SM00054">
    <property type="entry name" value="EFh"/>
    <property type="match status" value="2"/>
</dbReference>
<feature type="region of interest" description="Disordered" evidence="2">
    <location>
        <begin position="1"/>
        <end position="26"/>
    </location>
</feature>
<dbReference type="PROSITE" id="PS50222">
    <property type="entry name" value="EF_HAND_2"/>
    <property type="match status" value="2"/>
</dbReference>
<dbReference type="Proteomes" id="UP000266196">
    <property type="component" value="Unassembled WGS sequence"/>
</dbReference>
<protein>
    <recommendedName>
        <fullName evidence="3">EF-hand domain-containing protein</fullName>
    </recommendedName>
</protein>
<dbReference type="GO" id="GO:0005509">
    <property type="term" value="F:calcium ion binding"/>
    <property type="evidence" value="ECO:0007669"/>
    <property type="project" value="InterPro"/>
</dbReference>
<evidence type="ECO:0000256" key="1">
    <source>
        <dbReference type="ARBA" id="ARBA00022837"/>
    </source>
</evidence>
<organism evidence="4 5">
    <name type="scientific">Aphanomyces astaci</name>
    <name type="common">Crayfish plague agent</name>
    <dbReference type="NCBI Taxonomy" id="112090"/>
    <lineage>
        <taxon>Eukaryota</taxon>
        <taxon>Sar</taxon>
        <taxon>Stramenopiles</taxon>
        <taxon>Oomycota</taxon>
        <taxon>Saprolegniomycetes</taxon>
        <taxon>Saprolegniales</taxon>
        <taxon>Verrucalvaceae</taxon>
        <taxon>Aphanomyces</taxon>
    </lineage>
</organism>
<evidence type="ECO:0000313" key="5">
    <source>
        <dbReference type="Proteomes" id="UP000266196"/>
    </source>
</evidence>
<dbReference type="PROSITE" id="PS00018">
    <property type="entry name" value="EF_HAND_1"/>
    <property type="match status" value="1"/>
</dbReference>
<feature type="domain" description="EF-hand" evidence="3">
    <location>
        <begin position="300"/>
        <end position="335"/>
    </location>
</feature>
<dbReference type="Pfam" id="PF13499">
    <property type="entry name" value="EF-hand_7"/>
    <property type="match status" value="1"/>
</dbReference>
<dbReference type="SUPFAM" id="SSF47473">
    <property type="entry name" value="EF-hand"/>
    <property type="match status" value="2"/>
</dbReference>
<dbReference type="Gene3D" id="1.10.238.10">
    <property type="entry name" value="EF-hand"/>
    <property type="match status" value="1"/>
</dbReference>
<evidence type="ECO:0000256" key="2">
    <source>
        <dbReference type="SAM" id="MobiDB-lite"/>
    </source>
</evidence>
<dbReference type="VEuPathDB" id="FungiDB:H257_10675"/>
<sequence>MTDVAQCVKTRRQPPPRRRSPVDRVHQQLHVSTDVERADKAIHLWITKHKTPPRQDIIVWLLERLVLVPLAGRWDEDELPCFSAPLNDDSSYNDDEDEDLPAFSPLKKSKLDIARAREIQHKQDVIAAARKQRLLRAASKTRTHAKLDKQTKKLVHEATRDAIEYHKVLDTIERQTKTKHIQHLHEHELTTRFLRTGQRQKWHKGAWLGEGPLPSAAYVPPPPDTLPFVYDVHGRRHDAARAGDVTSQSLFDAVMTKIQREAAKAGKQLVAYFQRYDVDRSGTLTMGEFRRALVDLHVDASDEQMDVLFAWFDRNHTGGIEYGEVRRLIVPIYLSSLESLL</sequence>